<feature type="transmembrane region" description="Helical" evidence="2">
    <location>
        <begin position="135"/>
        <end position="163"/>
    </location>
</feature>
<accession>A0AAE0CCH9</accession>
<feature type="transmembrane region" description="Helical" evidence="2">
    <location>
        <begin position="48"/>
        <end position="68"/>
    </location>
</feature>
<dbReference type="EMBL" id="LGRX02025836">
    <property type="protein sequence ID" value="KAK3251779.1"/>
    <property type="molecule type" value="Genomic_DNA"/>
</dbReference>
<feature type="region of interest" description="Disordered" evidence="1">
    <location>
        <begin position="234"/>
        <end position="256"/>
    </location>
</feature>
<evidence type="ECO:0000313" key="4">
    <source>
        <dbReference type="Proteomes" id="UP001190700"/>
    </source>
</evidence>
<keyword evidence="2" id="KW-0472">Membrane</keyword>
<gene>
    <name evidence="3" type="ORF">CYMTET_38891</name>
</gene>
<dbReference type="PANTHER" id="PTHR11319:SF35">
    <property type="entry name" value="OUTER MEMBRANE PROTEIN PMPC-RELATED"/>
    <property type="match status" value="1"/>
</dbReference>
<feature type="transmembrane region" description="Helical" evidence="2">
    <location>
        <begin position="89"/>
        <end position="115"/>
    </location>
</feature>
<keyword evidence="2" id="KW-1133">Transmembrane helix</keyword>
<evidence type="ECO:0000256" key="2">
    <source>
        <dbReference type="SAM" id="Phobius"/>
    </source>
</evidence>
<evidence type="ECO:0000256" key="1">
    <source>
        <dbReference type="SAM" id="MobiDB-lite"/>
    </source>
</evidence>
<name>A0AAE0CCH9_9CHLO</name>
<feature type="transmembrane region" description="Helical" evidence="2">
    <location>
        <begin position="477"/>
        <end position="499"/>
    </location>
</feature>
<keyword evidence="4" id="KW-1185">Reference proteome</keyword>
<protein>
    <submittedName>
        <fullName evidence="3">Uncharacterized protein</fullName>
    </submittedName>
</protein>
<sequence>VLGSFVEMRIDWPKDLEQALSQLNINRYLSLDLAGLHCILPSNFYRRYYMVLVTIMSIVSLFGILALGSRWCIRESRDQQVFQMITLKAVIFVLFFCYPFFCSRLLLAFPCRRIYEVTYLMHDYSEECFSAAHVQLLVVGGAAGLVGFVFGVPLFFYCCMVRFKIPDIVREKRRDTRAANLLLYFASRDVMDAPLRALGQDSLDDRAVDTLHGFFIRGSELDLGQRLATTKEWIDQSSGGGETDDCKHKGDEGGGGGKGVRTDCLYVGKQWLKVAYEPRSSMGVCESEPENGTKDSELALLGEPSSSAATPRKHLGREAKLAELLEFAKGSEMAQVHHFRLNWQMHRSIRSVELSEMHKQERGAIVHIGFLFAAYKPQYWFFELLETFRKLVFVAIPVLLDDPGNQLLNSMIICLLYVACLHCCQPNSHGLNRAVKITCAYVLLMNNFYAWMMLAGLDDADGNENFFSMGLVIINNFAFFGPAFLSMYVLVMSLHNLYVRHKH</sequence>
<dbReference type="AlphaFoldDB" id="A0AAE0CCH9"/>
<keyword evidence="2" id="KW-0812">Transmembrane</keyword>
<organism evidence="3 4">
    <name type="scientific">Cymbomonas tetramitiformis</name>
    <dbReference type="NCBI Taxonomy" id="36881"/>
    <lineage>
        <taxon>Eukaryota</taxon>
        <taxon>Viridiplantae</taxon>
        <taxon>Chlorophyta</taxon>
        <taxon>Pyramimonadophyceae</taxon>
        <taxon>Pyramimonadales</taxon>
        <taxon>Pyramimonadaceae</taxon>
        <taxon>Cymbomonas</taxon>
    </lineage>
</organism>
<feature type="transmembrane region" description="Helical" evidence="2">
    <location>
        <begin position="407"/>
        <end position="425"/>
    </location>
</feature>
<reference evidence="3 4" key="1">
    <citation type="journal article" date="2015" name="Genome Biol. Evol.">
        <title>Comparative Genomics of a Bacterivorous Green Alga Reveals Evolutionary Causalities and Consequences of Phago-Mixotrophic Mode of Nutrition.</title>
        <authorList>
            <person name="Burns J.A."/>
            <person name="Paasch A."/>
            <person name="Narechania A."/>
            <person name="Kim E."/>
        </authorList>
    </citation>
    <scope>NUCLEOTIDE SEQUENCE [LARGE SCALE GENOMIC DNA]</scope>
    <source>
        <strain evidence="3 4">PLY_AMNH</strain>
    </source>
</reference>
<comment type="caution">
    <text evidence="3">The sequence shown here is derived from an EMBL/GenBank/DDBJ whole genome shotgun (WGS) entry which is preliminary data.</text>
</comment>
<feature type="transmembrane region" description="Helical" evidence="2">
    <location>
        <begin position="364"/>
        <end position="382"/>
    </location>
</feature>
<feature type="non-terminal residue" evidence="3">
    <location>
        <position position="1"/>
    </location>
</feature>
<dbReference type="Proteomes" id="UP001190700">
    <property type="component" value="Unassembled WGS sequence"/>
</dbReference>
<evidence type="ECO:0000313" key="3">
    <source>
        <dbReference type="EMBL" id="KAK3251779.1"/>
    </source>
</evidence>
<feature type="transmembrane region" description="Helical" evidence="2">
    <location>
        <begin position="437"/>
        <end position="457"/>
    </location>
</feature>
<dbReference type="PANTHER" id="PTHR11319">
    <property type="entry name" value="G PROTEIN-COUPLED RECEPTOR-RELATED"/>
    <property type="match status" value="1"/>
</dbReference>
<proteinExistence type="predicted"/>